<proteinExistence type="predicted"/>
<protein>
    <submittedName>
        <fullName evidence="1">Uncharacterized protein</fullName>
    </submittedName>
</protein>
<accession>A0AA39K681</accession>
<dbReference type="Proteomes" id="UP001175211">
    <property type="component" value="Unassembled WGS sequence"/>
</dbReference>
<organism evidence="1 2">
    <name type="scientific">Armillaria tabescens</name>
    <name type="common">Ringless honey mushroom</name>
    <name type="synonym">Agaricus tabescens</name>
    <dbReference type="NCBI Taxonomy" id="1929756"/>
    <lineage>
        <taxon>Eukaryota</taxon>
        <taxon>Fungi</taxon>
        <taxon>Dikarya</taxon>
        <taxon>Basidiomycota</taxon>
        <taxon>Agaricomycotina</taxon>
        <taxon>Agaricomycetes</taxon>
        <taxon>Agaricomycetidae</taxon>
        <taxon>Agaricales</taxon>
        <taxon>Marasmiineae</taxon>
        <taxon>Physalacriaceae</taxon>
        <taxon>Desarmillaria</taxon>
    </lineage>
</organism>
<dbReference type="RefSeq" id="XP_060328827.1">
    <property type="nucleotide sequence ID" value="XM_060477718.1"/>
</dbReference>
<reference evidence="1" key="1">
    <citation type="submission" date="2023-06" db="EMBL/GenBank/DDBJ databases">
        <authorList>
            <consortium name="Lawrence Berkeley National Laboratory"/>
            <person name="Ahrendt S."/>
            <person name="Sahu N."/>
            <person name="Indic B."/>
            <person name="Wong-Bajracharya J."/>
            <person name="Merenyi Z."/>
            <person name="Ke H.-M."/>
            <person name="Monk M."/>
            <person name="Kocsube S."/>
            <person name="Drula E."/>
            <person name="Lipzen A."/>
            <person name="Balint B."/>
            <person name="Henrissat B."/>
            <person name="Andreopoulos B."/>
            <person name="Martin F.M."/>
            <person name="Harder C.B."/>
            <person name="Rigling D."/>
            <person name="Ford K.L."/>
            <person name="Foster G.D."/>
            <person name="Pangilinan J."/>
            <person name="Papanicolaou A."/>
            <person name="Barry K."/>
            <person name="LaButti K."/>
            <person name="Viragh M."/>
            <person name="Koriabine M."/>
            <person name="Yan M."/>
            <person name="Riley R."/>
            <person name="Champramary S."/>
            <person name="Plett K.L."/>
            <person name="Tsai I.J."/>
            <person name="Slot J."/>
            <person name="Sipos G."/>
            <person name="Plett J."/>
            <person name="Nagy L.G."/>
            <person name="Grigoriev I.V."/>
        </authorList>
    </citation>
    <scope>NUCLEOTIDE SEQUENCE</scope>
    <source>
        <strain evidence="1">CCBAS 213</strain>
    </source>
</reference>
<sequence length="103" mass="11664">MSHPLPAIPNLGLNEEMLCDLRSRQRVHIQAPDSVPRNLTYVPCEPPNNPFTPEQLAQFEDSLNTVAPDVDQHMEYQRLRWIHGLEIMTSILSASGRPVPPDL</sequence>
<evidence type="ECO:0000313" key="2">
    <source>
        <dbReference type="Proteomes" id="UP001175211"/>
    </source>
</evidence>
<gene>
    <name evidence="1" type="ORF">EV420DRAFT_1644956</name>
</gene>
<dbReference type="AlphaFoldDB" id="A0AA39K681"/>
<dbReference type="GeneID" id="85361266"/>
<name>A0AA39K681_ARMTA</name>
<keyword evidence="2" id="KW-1185">Reference proteome</keyword>
<comment type="caution">
    <text evidence="1">The sequence shown here is derived from an EMBL/GenBank/DDBJ whole genome shotgun (WGS) entry which is preliminary data.</text>
</comment>
<dbReference type="EMBL" id="JAUEPS010000026">
    <property type="protein sequence ID" value="KAK0455317.1"/>
    <property type="molecule type" value="Genomic_DNA"/>
</dbReference>
<evidence type="ECO:0000313" key="1">
    <source>
        <dbReference type="EMBL" id="KAK0455317.1"/>
    </source>
</evidence>